<dbReference type="InterPro" id="IPR012337">
    <property type="entry name" value="RNaseH-like_sf"/>
</dbReference>
<feature type="domain" description="RNase H type-1" evidence="1">
    <location>
        <begin position="13"/>
        <end position="134"/>
    </location>
</feature>
<sequence length="151" mass="16374">MLGCRIRCSLIFNVDGAAIGGFGKASIGGVLRDSENKSPIMFSKTIGFFDASSAELLAIRDVISLFSVSMWSKYKLVLESDCNLCCLWLEKPSCAPDAFKPVIAEILQCGAGLIWSIKVIQREDNGTADRLAKSGISRKDPFVWVSQDCGS</sequence>
<accession>A0ABR2P8H3</accession>
<evidence type="ECO:0000313" key="2">
    <source>
        <dbReference type="EMBL" id="KAK8984743.1"/>
    </source>
</evidence>
<dbReference type="Proteomes" id="UP001396334">
    <property type="component" value="Unassembled WGS sequence"/>
</dbReference>
<evidence type="ECO:0000313" key="3">
    <source>
        <dbReference type="Proteomes" id="UP001396334"/>
    </source>
</evidence>
<dbReference type="InterPro" id="IPR036397">
    <property type="entry name" value="RNaseH_sf"/>
</dbReference>
<dbReference type="InterPro" id="IPR044730">
    <property type="entry name" value="RNase_H-like_dom_plant"/>
</dbReference>
<dbReference type="SUPFAM" id="SSF53098">
    <property type="entry name" value="Ribonuclease H-like"/>
    <property type="match status" value="1"/>
</dbReference>
<dbReference type="Gene3D" id="3.30.420.10">
    <property type="entry name" value="Ribonuclease H-like superfamily/Ribonuclease H"/>
    <property type="match status" value="1"/>
</dbReference>
<name>A0ABR2P8H3_9ROSI</name>
<organism evidence="2 3">
    <name type="scientific">Hibiscus sabdariffa</name>
    <name type="common">roselle</name>
    <dbReference type="NCBI Taxonomy" id="183260"/>
    <lineage>
        <taxon>Eukaryota</taxon>
        <taxon>Viridiplantae</taxon>
        <taxon>Streptophyta</taxon>
        <taxon>Embryophyta</taxon>
        <taxon>Tracheophyta</taxon>
        <taxon>Spermatophyta</taxon>
        <taxon>Magnoliopsida</taxon>
        <taxon>eudicotyledons</taxon>
        <taxon>Gunneridae</taxon>
        <taxon>Pentapetalae</taxon>
        <taxon>rosids</taxon>
        <taxon>malvids</taxon>
        <taxon>Malvales</taxon>
        <taxon>Malvaceae</taxon>
        <taxon>Malvoideae</taxon>
        <taxon>Hibiscus</taxon>
    </lineage>
</organism>
<dbReference type="InterPro" id="IPR002156">
    <property type="entry name" value="RNaseH_domain"/>
</dbReference>
<dbReference type="EMBL" id="JBBPBN010000075">
    <property type="protein sequence ID" value="KAK8984743.1"/>
    <property type="molecule type" value="Genomic_DNA"/>
</dbReference>
<dbReference type="PANTHER" id="PTHR33033">
    <property type="entry name" value="POLYNUCLEOTIDYL TRANSFERASE, RIBONUCLEASE H-LIKE SUPERFAMILY PROTEIN-RELATED"/>
    <property type="match status" value="1"/>
</dbReference>
<evidence type="ECO:0000259" key="1">
    <source>
        <dbReference type="Pfam" id="PF13456"/>
    </source>
</evidence>
<gene>
    <name evidence="2" type="ORF">V6N11_020059</name>
</gene>
<dbReference type="PANTHER" id="PTHR33033:SF121">
    <property type="entry name" value="POLYNUCLEOTIDYL TRANSFERASE, RIBONUCLEASE H-LIKE SUPERFAMILY PROTEIN"/>
    <property type="match status" value="1"/>
</dbReference>
<dbReference type="Pfam" id="PF13456">
    <property type="entry name" value="RVT_3"/>
    <property type="match status" value="1"/>
</dbReference>
<keyword evidence="3" id="KW-1185">Reference proteome</keyword>
<comment type="caution">
    <text evidence="2">The sequence shown here is derived from an EMBL/GenBank/DDBJ whole genome shotgun (WGS) entry which is preliminary data.</text>
</comment>
<protein>
    <recommendedName>
        <fullName evidence="1">RNase H type-1 domain-containing protein</fullName>
    </recommendedName>
</protein>
<dbReference type="CDD" id="cd06222">
    <property type="entry name" value="RNase_H_like"/>
    <property type="match status" value="1"/>
</dbReference>
<reference evidence="2 3" key="1">
    <citation type="journal article" date="2024" name="G3 (Bethesda)">
        <title>Genome assembly of Hibiscus sabdariffa L. provides insights into metabolisms of medicinal natural products.</title>
        <authorList>
            <person name="Kim T."/>
        </authorList>
    </citation>
    <scope>NUCLEOTIDE SEQUENCE [LARGE SCALE GENOMIC DNA]</scope>
    <source>
        <strain evidence="2">TK-2024</strain>
        <tissue evidence="2">Old leaves</tissue>
    </source>
</reference>
<proteinExistence type="predicted"/>